<gene>
    <name evidence="1" type="ORF">DAD186_17770</name>
</gene>
<dbReference type="AlphaFoldDB" id="A0A1B0ZKB0"/>
<reference evidence="1 2" key="1">
    <citation type="submission" date="2015-06" db="EMBL/GenBank/DDBJ databases">
        <title>Investigation of pathophysiology for high-risk pregnancy and development of treatment modality based on it.</title>
        <authorList>
            <person name="Kim B.-C."/>
            <person name="Lim S."/>
        </authorList>
    </citation>
    <scope>NUCLEOTIDE SEQUENCE [LARGE SCALE GENOMIC DNA]</scope>
    <source>
        <strain evidence="1 2">AD1-86</strain>
    </source>
</reference>
<dbReference type="InterPro" id="IPR011664">
    <property type="entry name" value="Abi_system_AbiD/AbiF-like"/>
</dbReference>
<proteinExistence type="predicted"/>
<dbReference type="RefSeq" id="WP_065248331.1">
    <property type="nucleotide sequence ID" value="NZ_CP012117.1"/>
</dbReference>
<name>A0A1B0ZKB0_9MICO</name>
<accession>A0A1B0ZKB0</accession>
<sequence>MLRKRGLQIDDRAWAESFLQRFNYYRLSGYWYPLLKFNPKNGVATEKFIDGASLELVAALYEFDERLRYGIFRELDRVEMAVRAMLGYELGRIAPLIHLVPEHLGPQARQRQRDRKSRYEVWREKYDSALRGSKEDFVGHHRRKYQGEMPIWAAVEIMDWGMISHLYGMSPGLARNRMAERCGLSAPQLESWLKSLNVLRNLAAHHARMFNRVYDLKPKLNDDVRLTPIAGAMNKVFGQLSLIQYLHRQLGLSRAEHLPSLMATYPVNALVPLSRTGAPAQWEELALWAR</sequence>
<protein>
    <recommendedName>
        <fullName evidence="3">Abi family protein</fullName>
    </recommendedName>
</protein>
<organism evidence="1 2">
    <name type="scientific">Dermabacter vaginalis</name>
    <dbReference type="NCBI Taxonomy" id="1630135"/>
    <lineage>
        <taxon>Bacteria</taxon>
        <taxon>Bacillati</taxon>
        <taxon>Actinomycetota</taxon>
        <taxon>Actinomycetes</taxon>
        <taxon>Micrococcales</taxon>
        <taxon>Dermabacteraceae</taxon>
        <taxon>Dermabacter</taxon>
    </lineage>
</organism>
<dbReference type="Proteomes" id="UP000092596">
    <property type="component" value="Chromosome"/>
</dbReference>
<dbReference type="KEGG" id="dva:DAD186_17770"/>
<evidence type="ECO:0000313" key="2">
    <source>
        <dbReference type="Proteomes" id="UP000092596"/>
    </source>
</evidence>
<evidence type="ECO:0000313" key="1">
    <source>
        <dbReference type="EMBL" id="ANP28327.1"/>
    </source>
</evidence>
<dbReference type="EMBL" id="CP012117">
    <property type="protein sequence ID" value="ANP28327.1"/>
    <property type="molecule type" value="Genomic_DNA"/>
</dbReference>
<evidence type="ECO:0008006" key="3">
    <source>
        <dbReference type="Google" id="ProtNLM"/>
    </source>
</evidence>
<dbReference type="Pfam" id="PF07751">
    <property type="entry name" value="Abi_2"/>
    <property type="match status" value="1"/>
</dbReference>
<dbReference type="STRING" id="1630135.DAD186_17770"/>
<dbReference type="PATRIC" id="fig|1630135.4.peg.1775"/>